<evidence type="ECO:0000313" key="1">
    <source>
        <dbReference type="EMBL" id="KOX73901.1"/>
    </source>
</evidence>
<reference evidence="1 2" key="1">
    <citation type="submission" date="2015-07" db="EMBL/GenBank/DDBJ databases">
        <title>The genome of Melipona quadrifasciata.</title>
        <authorList>
            <person name="Pan H."/>
            <person name="Kapheim K."/>
        </authorList>
    </citation>
    <scope>NUCLEOTIDE SEQUENCE [LARGE SCALE GENOMIC DNA]</scope>
    <source>
        <strain evidence="1">0111107301</strain>
        <tissue evidence="1">Whole body</tissue>
    </source>
</reference>
<proteinExistence type="predicted"/>
<evidence type="ECO:0000313" key="2">
    <source>
        <dbReference type="Proteomes" id="UP000053105"/>
    </source>
</evidence>
<sequence length="55" mass="6342">MRQNRGMGGGGGRVRAKEERQNVKRWWTWKETENSAKAQETGFIRVGLYAKKICS</sequence>
<keyword evidence="2" id="KW-1185">Reference proteome</keyword>
<accession>A0A0N0U501</accession>
<name>A0A0N0U501_9HYME</name>
<protein>
    <submittedName>
        <fullName evidence="1">Uncharacterized protein</fullName>
    </submittedName>
</protein>
<dbReference type="AlphaFoldDB" id="A0A0N0U501"/>
<gene>
    <name evidence="1" type="ORF">WN51_13979</name>
</gene>
<organism evidence="1 2">
    <name type="scientific">Melipona quadrifasciata</name>
    <dbReference type="NCBI Taxonomy" id="166423"/>
    <lineage>
        <taxon>Eukaryota</taxon>
        <taxon>Metazoa</taxon>
        <taxon>Ecdysozoa</taxon>
        <taxon>Arthropoda</taxon>
        <taxon>Hexapoda</taxon>
        <taxon>Insecta</taxon>
        <taxon>Pterygota</taxon>
        <taxon>Neoptera</taxon>
        <taxon>Endopterygota</taxon>
        <taxon>Hymenoptera</taxon>
        <taxon>Apocrita</taxon>
        <taxon>Aculeata</taxon>
        <taxon>Apoidea</taxon>
        <taxon>Anthophila</taxon>
        <taxon>Apidae</taxon>
        <taxon>Melipona</taxon>
    </lineage>
</organism>
<dbReference type="Proteomes" id="UP000053105">
    <property type="component" value="Unassembled WGS sequence"/>
</dbReference>
<dbReference type="EMBL" id="KQ435794">
    <property type="protein sequence ID" value="KOX73901.1"/>
    <property type="molecule type" value="Genomic_DNA"/>
</dbReference>